<organism evidence="3">
    <name type="scientific">freshwater metagenome</name>
    <dbReference type="NCBI Taxonomy" id="449393"/>
    <lineage>
        <taxon>unclassified sequences</taxon>
        <taxon>metagenomes</taxon>
        <taxon>ecological metagenomes</taxon>
    </lineage>
</organism>
<name>A0A6J6VVM8_9ZZZZ</name>
<protein>
    <submittedName>
        <fullName evidence="3">Unannotated protein</fullName>
    </submittedName>
</protein>
<evidence type="ECO:0000256" key="1">
    <source>
        <dbReference type="SAM" id="Phobius"/>
    </source>
</evidence>
<dbReference type="EMBL" id="CAEZWM010000087">
    <property type="protein sequence ID" value="CAB4658186.1"/>
    <property type="molecule type" value="Genomic_DNA"/>
</dbReference>
<dbReference type="EMBL" id="CAEZZU010000066">
    <property type="protein sequence ID" value="CAB4776631.1"/>
    <property type="molecule type" value="Genomic_DNA"/>
</dbReference>
<proteinExistence type="predicted"/>
<keyword evidence="1" id="KW-0812">Transmembrane</keyword>
<keyword evidence="1" id="KW-0472">Membrane</keyword>
<evidence type="ECO:0000313" key="3">
    <source>
        <dbReference type="EMBL" id="CAB4776631.1"/>
    </source>
</evidence>
<dbReference type="EMBL" id="CAFBLK010000020">
    <property type="protein sequence ID" value="CAB4857075.1"/>
    <property type="molecule type" value="Genomic_DNA"/>
</dbReference>
<evidence type="ECO:0000313" key="2">
    <source>
        <dbReference type="EMBL" id="CAB4658186.1"/>
    </source>
</evidence>
<evidence type="ECO:0000313" key="4">
    <source>
        <dbReference type="EMBL" id="CAB4857075.1"/>
    </source>
</evidence>
<evidence type="ECO:0000313" key="5">
    <source>
        <dbReference type="EMBL" id="CAB4975528.1"/>
    </source>
</evidence>
<feature type="transmembrane region" description="Helical" evidence="1">
    <location>
        <begin position="6"/>
        <end position="22"/>
    </location>
</feature>
<sequence>MIYLVFIAVAIIVGVTIVVIRHRGPSGLHHGINDFEKRREALAPRPKTSLFRHHKDK</sequence>
<dbReference type="EMBL" id="CAFBOR010000003">
    <property type="protein sequence ID" value="CAB4975528.1"/>
    <property type="molecule type" value="Genomic_DNA"/>
</dbReference>
<keyword evidence="1" id="KW-1133">Transmembrane helix</keyword>
<accession>A0A6J6VVM8</accession>
<gene>
    <name evidence="2" type="ORF">UFOPK2242_00798</name>
    <name evidence="3" type="ORF">UFOPK2925_00578</name>
    <name evidence="4" type="ORF">UFOPK3317_00204</name>
    <name evidence="5" type="ORF">UFOPK3974_00054</name>
</gene>
<reference evidence="3" key="1">
    <citation type="submission" date="2020-05" db="EMBL/GenBank/DDBJ databases">
        <authorList>
            <person name="Chiriac C."/>
            <person name="Salcher M."/>
            <person name="Ghai R."/>
            <person name="Kavagutti S V."/>
        </authorList>
    </citation>
    <scope>NUCLEOTIDE SEQUENCE</scope>
</reference>
<dbReference type="AlphaFoldDB" id="A0A6J6VVM8"/>